<sequence length="84" mass="9422">MLPLLPDYSSARYFTCFISQSGIPDSELTGAGRLFPILVVNSIARVRLVLTPKFRNFTERRCSVYSFREKPVPDSPDCASTSCE</sequence>
<comment type="caution">
    <text evidence="1">The sequence shown here is derived from an EMBL/GenBank/DDBJ whole genome shotgun (WGS) entry which is preliminary data.</text>
</comment>
<reference evidence="1" key="1">
    <citation type="submission" date="2020-07" db="EMBL/GenBank/DDBJ databases">
        <title>Multicomponent nature underlies the extraordinary mechanical properties of spider dragline silk.</title>
        <authorList>
            <person name="Kono N."/>
            <person name="Nakamura H."/>
            <person name="Mori M."/>
            <person name="Yoshida Y."/>
            <person name="Ohtoshi R."/>
            <person name="Malay A.D."/>
            <person name="Moran D.A.P."/>
            <person name="Tomita M."/>
            <person name="Numata K."/>
            <person name="Arakawa K."/>
        </authorList>
    </citation>
    <scope>NUCLEOTIDE SEQUENCE</scope>
</reference>
<keyword evidence="2" id="KW-1185">Reference proteome</keyword>
<accession>A0A8X6HCJ9</accession>
<protein>
    <submittedName>
        <fullName evidence="1">Uncharacterized protein</fullName>
    </submittedName>
</protein>
<organism evidence="1 2">
    <name type="scientific">Trichonephila clavata</name>
    <name type="common">Joro spider</name>
    <name type="synonym">Nephila clavata</name>
    <dbReference type="NCBI Taxonomy" id="2740835"/>
    <lineage>
        <taxon>Eukaryota</taxon>
        <taxon>Metazoa</taxon>
        <taxon>Ecdysozoa</taxon>
        <taxon>Arthropoda</taxon>
        <taxon>Chelicerata</taxon>
        <taxon>Arachnida</taxon>
        <taxon>Araneae</taxon>
        <taxon>Araneomorphae</taxon>
        <taxon>Entelegynae</taxon>
        <taxon>Araneoidea</taxon>
        <taxon>Nephilidae</taxon>
        <taxon>Trichonephila</taxon>
    </lineage>
</organism>
<evidence type="ECO:0000313" key="2">
    <source>
        <dbReference type="Proteomes" id="UP000887116"/>
    </source>
</evidence>
<dbReference type="Proteomes" id="UP000887116">
    <property type="component" value="Unassembled WGS sequence"/>
</dbReference>
<dbReference type="AlphaFoldDB" id="A0A8X6HCJ9"/>
<gene>
    <name evidence="1" type="ORF">TNCT_221061</name>
</gene>
<evidence type="ECO:0000313" key="1">
    <source>
        <dbReference type="EMBL" id="GFR21089.1"/>
    </source>
</evidence>
<proteinExistence type="predicted"/>
<name>A0A8X6HCJ9_TRICU</name>
<dbReference type="EMBL" id="BMAO01037905">
    <property type="protein sequence ID" value="GFR21089.1"/>
    <property type="molecule type" value="Genomic_DNA"/>
</dbReference>